<keyword evidence="13" id="KW-0829">Tyrosine-protein kinase</keyword>
<dbReference type="InterPro" id="IPR036116">
    <property type="entry name" value="FN3_sf"/>
</dbReference>
<dbReference type="InterPro" id="IPR020635">
    <property type="entry name" value="Tyr_kinase_cat_dom"/>
</dbReference>
<dbReference type="SUPFAM" id="SSF49785">
    <property type="entry name" value="Galactose-binding domain-like"/>
    <property type="match status" value="4"/>
</dbReference>
<name>A0A2B4RYT7_STYPI</name>
<keyword evidence="4 18" id="KW-0812">Transmembrane</keyword>
<feature type="compositionally biased region" description="Polar residues" evidence="17">
    <location>
        <begin position="456"/>
        <end position="465"/>
    </location>
</feature>
<evidence type="ECO:0000256" key="3">
    <source>
        <dbReference type="ARBA" id="ARBA00022679"/>
    </source>
</evidence>
<evidence type="ECO:0000256" key="7">
    <source>
        <dbReference type="ARBA" id="ARBA00022741"/>
    </source>
</evidence>
<reference evidence="23" key="1">
    <citation type="journal article" date="2017" name="bioRxiv">
        <title>Comparative analysis of the genomes of Stylophora pistillata and Acropora digitifera provides evidence for extensive differences between species of corals.</title>
        <authorList>
            <person name="Voolstra C.R."/>
            <person name="Li Y."/>
            <person name="Liew Y.J."/>
            <person name="Baumgarten S."/>
            <person name="Zoccola D."/>
            <person name="Flot J.-F."/>
            <person name="Tambutte S."/>
            <person name="Allemand D."/>
            <person name="Aranda M."/>
        </authorList>
    </citation>
    <scope>NUCLEOTIDE SEQUENCE [LARGE SCALE GENOMIC DNA]</scope>
</reference>
<dbReference type="GO" id="GO:0005524">
    <property type="term" value="F:ATP binding"/>
    <property type="evidence" value="ECO:0007669"/>
    <property type="project" value="UniProtKB-KW"/>
</dbReference>
<dbReference type="Gene3D" id="2.60.40.10">
    <property type="entry name" value="Immunoglobulins"/>
    <property type="match status" value="2"/>
</dbReference>
<dbReference type="GO" id="GO:0007169">
    <property type="term" value="P:cell surface receptor protein tyrosine kinase signaling pathway"/>
    <property type="evidence" value="ECO:0007669"/>
    <property type="project" value="TreeGrafter"/>
</dbReference>
<keyword evidence="11 18" id="KW-1133">Transmembrane helix</keyword>
<dbReference type="Pfam" id="PF00041">
    <property type="entry name" value="fn3"/>
    <property type="match status" value="1"/>
</dbReference>
<dbReference type="InterPro" id="IPR006585">
    <property type="entry name" value="FTP1"/>
</dbReference>
<evidence type="ECO:0000256" key="4">
    <source>
        <dbReference type="ARBA" id="ARBA00022692"/>
    </source>
</evidence>
<dbReference type="Pfam" id="PF22633">
    <property type="entry name" value="F5_F8_type_C_2"/>
    <property type="match status" value="2"/>
</dbReference>
<dbReference type="SUPFAM" id="SSF49265">
    <property type="entry name" value="Fibronectin type III"/>
    <property type="match status" value="2"/>
</dbReference>
<evidence type="ECO:0000256" key="18">
    <source>
        <dbReference type="SAM" id="Phobius"/>
    </source>
</evidence>
<feature type="compositionally biased region" description="Basic and acidic residues" evidence="17">
    <location>
        <begin position="1196"/>
        <end position="1210"/>
    </location>
</feature>
<keyword evidence="6" id="KW-0677">Repeat</keyword>
<evidence type="ECO:0000313" key="22">
    <source>
        <dbReference type="EMBL" id="PFX23614.1"/>
    </source>
</evidence>
<dbReference type="Pfam" id="PF07714">
    <property type="entry name" value="PK_Tyr_Ser-Thr"/>
    <property type="match status" value="2"/>
</dbReference>
<dbReference type="InterPro" id="IPR001245">
    <property type="entry name" value="Ser-Thr/Tyr_kinase_cat_dom"/>
</dbReference>
<dbReference type="InterPro" id="IPR000719">
    <property type="entry name" value="Prot_kinase_dom"/>
</dbReference>
<dbReference type="Gene3D" id="3.30.200.20">
    <property type="entry name" value="Phosphorylase Kinase, domain 1"/>
    <property type="match status" value="1"/>
</dbReference>
<evidence type="ECO:0000256" key="14">
    <source>
        <dbReference type="ARBA" id="ARBA00023157"/>
    </source>
</evidence>
<proteinExistence type="predicted"/>
<dbReference type="SMART" id="SM00607">
    <property type="entry name" value="FTP"/>
    <property type="match status" value="1"/>
</dbReference>
<feature type="region of interest" description="Disordered" evidence="17">
    <location>
        <begin position="1177"/>
        <end position="1240"/>
    </location>
</feature>
<keyword evidence="5" id="KW-0479">Metal-binding</keyword>
<feature type="domain" description="Fibronectin type-III" evidence="21">
    <location>
        <begin position="771"/>
        <end position="871"/>
    </location>
</feature>
<dbReference type="InterPro" id="IPR011009">
    <property type="entry name" value="Kinase-like_dom_sf"/>
</dbReference>
<dbReference type="PANTHER" id="PTHR24416">
    <property type="entry name" value="TYROSINE-PROTEIN KINASE RECEPTOR"/>
    <property type="match status" value="1"/>
</dbReference>
<keyword evidence="12 18" id="KW-0472">Membrane</keyword>
<dbReference type="Proteomes" id="UP000225706">
    <property type="component" value="Unassembled WGS sequence"/>
</dbReference>
<comment type="caution">
    <text evidence="22">The sequence shown here is derived from an EMBL/GenBank/DDBJ whole genome shotgun (WGS) entry which is preliminary data.</text>
</comment>
<keyword evidence="9" id="KW-0106">Calcium</keyword>
<dbReference type="GO" id="GO:0005886">
    <property type="term" value="C:plasma membrane"/>
    <property type="evidence" value="ECO:0007669"/>
    <property type="project" value="TreeGrafter"/>
</dbReference>
<gene>
    <name evidence="22" type="primary">fgfr1a</name>
    <name evidence="22" type="ORF">AWC38_SpisGene11821</name>
</gene>
<dbReference type="InterPro" id="IPR000421">
    <property type="entry name" value="FA58C"/>
</dbReference>
<dbReference type="Gene3D" id="2.60.120.260">
    <property type="entry name" value="Galactose-binding domain-like"/>
    <property type="match status" value="4"/>
</dbReference>
<dbReference type="PROSITE" id="PS50022">
    <property type="entry name" value="FA58C_3"/>
    <property type="match status" value="2"/>
</dbReference>
<dbReference type="PROSITE" id="PS50011">
    <property type="entry name" value="PROTEIN_KINASE_DOM"/>
    <property type="match status" value="1"/>
</dbReference>
<dbReference type="SUPFAM" id="SSF56112">
    <property type="entry name" value="Protein kinase-like (PK-like)"/>
    <property type="match status" value="1"/>
</dbReference>
<dbReference type="Pfam" id="PF00754">
    <property type="entry name" value="F5_F8_type_C"/>
    <property type="match status" value="2"/>
</dbReference>
<keyword evidence="14" id="KW-1015">Disulfide bond</keyword>
<dbReference type="PROSITE" id="PS00109">
    <property type="entry name" value="PROTEIN_KINASE_TYR"/>
    <property type="match status" value="1"/>
</dbReference>
<dbReference type="CDD" id="cd00057">
    <property type="entry name" value="FA58C"/>
    <property type="match status" value="2"/>
</dbReference>
<evidence type="ECO:0000256" key="1">
    <source>
        <dbReference type="ARBA" id="ARBA00004479"/>
    </source>
</evidence>
<feature type="domain" description="F5/8 type C" evidence="20">
    <location>
        <begin position="422"/>
        <end position="567"/>
    </location>
</feature>
<protein>
    <recommendedName>
        <fullName evidence="2">receptor protein-tyrosine kinase</fullName>
        <ecNumber evidence="2">2.7.10.1</ecNumber>
    </recommendedName>
</protein>
<comment type="subcellular location">
    <subcellularLocation>
        <location evidence="1">Membrane</location>
        <topology evidence="1">Single-pass type I membrane protein</topology>
    </subcellularLocation>
</comment>
<feature type="transmembrane region" description="Helical" evidence="18">
    <location>
        <begin position="880"/>
        <end position="901"/>
    </location>
</feature>
<keyword evidence="16" id="KW-0325">Glycoprotein</keyword>
<keyword evidence="23" id="KW-1185">Reference proteome</keyword>
<dbReference type="CDD" id="cd00192">
    <property type="entry name" value="PTKc"/>
    <property type="match status" value="1"/>
</dbReference>
<evidence type="ECO:0000256" key="15">
    <source>
        <dbReference type="ARBA" id="ARBA00023170"/>
    </source>
</evidence>
<feature type="region of interest" description="Disordered" evidence="17">
    <location>
        <begin position="442"/>
        <end position="465"/>
    </location>
</feature>
<dbReference type="GO" id="GO:0046872">
    <property type="term" value="F:metal ion binding"/>
    <property type="evidence" value="ECO:0007669"/>
    <property type="project" value="UniProtKB-KW"/>
</dbReference>
<dbReference type="PANTHER" id="PTHR24416:SF583">
    <property type="entry name" value="RECEPTOR PROTEIN-TYROSINE KINASE"/>
    <property type="match status" value="1"/>
</dbReference>
<keyword evidence="3" id="KW-0808">Transferase</keyword>
<feature type="compositionally biased region" description="Basic and acidic residues" evidence="17">
    <location>
        <begin position="1180"/>
        <end position="1189"/>
    </location>
</feature>
<keyword evidence="10" id="KW-0067">ATP-binding</keyword>
<evidence type="ECO:0000256" key="10">
    <source>
        <dbReference type="ARBA" id="ARBA00022840"/>
    </source>
</evidence>
<dbReference type="FunFam" id="1.10.510.10:FF:000554">
    <property type="entry name" value="Predicted protein"/>
    <property type="match status" value="1"/>
</dbReference>
<feature type="domain" description="Fibronectin type-III" evidence="21">
    <location>
        <begin position="573"/>
        <end position="675"/>
    </location>
</feature>
<dbReference type="GO" id="GO:0043235">
    <property type="term" value="C:receptor complex"/>
    <property type="evidence" value="ECO:0007669"/>
    <property type="project" value="TreeGrafter"/>
</dbReference>
<dbReference type="EC" id="2.7.10.1" evidence="2"/>
<dbReference type="FunFam" id="2.60.120.260:FF:000016">
    <property type="entry name" value="Contactin-associated protein-like 4 isoform 1"/>
    <property type="match status" value="1"/>
</dbReference>
<dbReference type="SMART" id="SM00219">
    <property type="entry name" value="TyrKc"/>
    <property type="match status" value="1"/>
</dbReference>
<dbReference type="InterPro" id="IPR050122">
    <property type="entry name" value="RTK"/>
</dbReference>
<evidence type="ECO:0000313" key="23">
    <source>
        <dbReference type="Proteomes" id="UP000225706"/>
    </source>
</evidence>
<accession>A0A2B4RYT7</accession>
<dbReference type="PROSITE" id="PS01285">
    <property type="entry name" value="FA58C_1"/>
    <property type="match status" value="2"/>
</dbReference>
<dbReference type="InterPro" id="IPR008266">
    <property type="entry name" value="Tyr_kinase_AS"/>
</dbReference>
<sequence>MYNAFIVAVPFCQYMELGMGNGYTLDRDISSSSVLDPTTPAKNGRLNYTEGSSWCAATNDNQPYLQVDFDKLYIICAVSTQGNSQRDQWVKKYTLKSSTDGTTWTDYQEAGLLKIFRGNFDQNTTVKNILCSGIVARRLRIISHEHHGQCCMRVEILGIPLTRVKVCIVDTLFSFACLLPDFALAQPFREYKEPIETNPSSGGKCHRRKVKQVILLGEFLHSRPVPNGYDEGMLTYHSLIYQGAITHRTEQTTVLRHENREFLDALKEDNLAQEKPTNQSSLYGFHYASFAVDGKKSNAGIEFCTHTRKHSNPWWKVDFEKVLPVSEVFILNRDSQWERLNGAEIRVDIALYQPANQSSSRNYSAAEKGVDGNIQTCASTHIQQDPWWRVDLGASQIVAEVIILNYSFRNFEMEDLQVRIACQIQAVEVGNPHFFLDKSFSASSSRGDNKPYTARLRSSSGAWSPSNDNNADDYLEINLGEVFLICAVSTQGHPRNDEWTKSYKLHFFLENWFIYKEKNMEKIFSGNSHRNEIVKHVLVEVTRARIIRFQPVDYHIHKALRVEVYGIKIPASTPFHPVIENKERETSFPDSYIKWSSPDTNGCPITMYTVYYKAIKSQNEENLWYRINVSSRANELRDLPLDCDEEYEFKMSAWNKAGESQRSDPWRVKSITGHPIIVNRTKEVKGSVVVVRWKPCTASLFSIYYREILSEAESHWNTVNISGHGTSYDLCLGCRREYELAVTAWNSTAETPLTASSNQGRLWRVKTLGEKPSPPVIQSEGVQLSRCDANLKWNSPQDNSCPLTLYTLYYRELQSTNEEESWHQINVSVNITSTDLPSLKCNTEYIFKVTAWNELGEGDASNEWPIKTGQLTDNSVPRNLTISVSAGCGFLILISMGILCIRQRRKKRNLRGHKTGRSKSDIVPLLLKEILPQRVTIMEEVGRGAFGKVHRGILKEMPKVEVFFKPKEERVDINEGIVVAVKLLHERAGAEEKEQFLREISFMQRVGTHRNVLNMIGYWDRSEPLMLILEYVPHGDLLQWLRNKRQQVKRKKGIDGVILEPLAHITDDTASSKNVSIETLGDEKFLGDSDTDKEILKGGESTEAPDNQDFIVTSDISIKMEEQPDEMLFEIDISQTDFPTGERGEKISQGKQFNKQGCLSEFDVPFPSESAIARLNESTVDFRPDDKNGSDVNTPTEKETTNEDKGRDGDNSFIDEEETVSFASPEPQDNMEEQQKTDSDDAQVFDFTVKDVLCFAWQIAKGMEYLTGKGFVHRDLAARNILLGEDRAVKIADFGLLRHTYGAIYEVKKIKILPIKWMAPEALERAIFTSKSDVWSFGVLLWEMCMMGGIPYPGIYNRELYKLLKSGYRMDKPVVCSDELYELMLNCWREDPEERPSFEQLITKLEEMITRDTPYFDFNTDYESDASNTETKSKSD</sequence>
<dbReference type="InterPro" id="IPR003961">
    <property type="entry name" value="FN3_dom"/>
</dbReference>
<feature type="region of interest" description="Disordered" evidence="17">
    <location>
        <begin position="1416"/>
        <end position="1436"/>
    </location>
</feature>
<evidence type="ECO:0000256" key="12">
    <source>
        <dbReference type="ARBA" id="ARBA00023136"/>
    </source>
</evidence>
<keyword evidence="15 22" id="KW-0675">Receptor</keyword>
<evidence type="ECO:0000256" key="17">
    <source>
        <dbReference type="SAM" id="MobiDB-lite"/>
    </source>
</evidence>
<evidence type="ECO:0000256" key="9">
    <source>
        <dbReference type="ARBA" id="ARBA00022837"/>
    </source>
</evidence>
<dbReference type="SMART" id="SM00231">
    <property type="entry name" value="FA58C"/>
    <property type="match status" value="2"/>
</dbReference>
<evidence type="ECO:0000256" key="6">
    <source>
        <dbReference type="ARBA" id="ARBA00022737"/>
    </source>
</evidence>
<evidence type="ECO:0000256" key="11">
    <source>
        <dbReference type="ARBA" id="ARBA00022989"/>
    </source>
</evidence>
<dbReference type="InterPro" id="IPR013783">
    <property type="entry name" value="Ig-like_fold"/>
</dbReference>
<evidence type="ECO:0000256" key="2">
    <source>
        <dbReference type="ARBA" id="ARBA00011902"/>
    </source>
</evidence>
<keyword evidence="7" id="KW-0547">Nucleotide-binding</keyword>
<evidence type="ECO:0000256" key="5">
    <source>
        <dbReference type="ARBA" id="ARBA00022723"/>
    </source>
</evidence>
<evidence type="ECO:0000259" key="20">
    <source>
        <dbReference type="PROSITE" id="PS50022"/>
    </source>
</evidence>
<evidence type="ECO:0000259" key="19">
    <source>
        <dbReference type="PROSITE" id="PS50011"/>
    </source>
</evidence>
<evidence type="ECO:0000256" key="8">
    <source>
        <dbReference type="ARBA" id="ARBA00022777"/>
    </source>
</evidence>
<feature type="domain" description="F5/8 type C" evidence="20">
    <location>
        <begin position="12"/>
        <end position="159"/>
    </location>
</feature>
<dbReference type="EMBL" id="LSMT01000202">
    <property type="protein sequence ID" value="PFX23614.1"/>
    <property type="molecule type" value="Genomic_DNA"/>
</dbReference>
<keyword evidence="8" id="KW-0418">Kinase</keyword>
<dbReference type="OrthoDB" id="9973968at2759"/>
<evidence type="ECO:0000259" key="21">
    <source>
        <dbReference type="PROSITE" id="PS50853"/>
    </source>
</evidence>
<evidence type="ECO:0000256" key="16">
    <source>
        <dbReference type="ARBA" id="ARBA00023180"/>
    </source>
</evidence>
<dbReference type="CDD" id="cd00063">
    <property type="entry name" value="FN3"/>
    <property type="match status" value="2"/>
</dbReference>
<feature type="domain" description="Protein kinase" evidence="19">
    <location>
        <begin position="935"/>
        <end position="1416"/>
    </location>
</feature>
<dbReference type="PROSITE" id="PS50853">
    <property type="entry name" value="FN3"/>
    <property type="match status" value="2"/>
</dbReference>
<dbReference type="GO" id="GO:0004714">
    <property type="term" value="F:transmembrane receptor protein tyrosine kinase activity"/>
    <property type="evidence" value="ECO:0007669"/>
    <property type="project" value="UniProtKB-EC"/>
</dbReference>
<dbReference type="SMART" id="SM00060">
    <property type="entry name" value="FN3"/>
    <property type="match status" value="3"/>
</dbReference>
<evidence type="ECO:0000256" key="13">
    <source>
        <dbReference type="ARBA" id="ARBA00023137"/>
    </source>
</evidence>
<dbReference type="Gene3D" id="1.10.510.10">
    <property type="entry name" value="Transferase(Phosphotransferase) domain 1"/>
    <property type="match status" value="1"/>
</dbReference>
<organism evidence="22 23">
    <name type="scientific">Stylophora pistillata</name>
    <name type="common">Smooth cauliflower coral</name>
    <dbReference type="NCBI Taxonomy" id="50429"/>
    <lineage>
        <taxon>Eukaryota</taxon>
        <taxon>Metazoa</taxon>
        <taxon>Cnidaria</taxon>
        <taxon>Anthozoa</taxon>
        <taxon>Hexacorallia</taxon>
        <taxon>Scleractinia</taxon>
        <taxon>Astrocoeniina</taxon>
        <taxon>Pocilloporidae</taxon>
        <taxon>Stylophora</taxon>
    </lineage>
</organism>
<dbReference type="InterPro" id="IPR008979">
    <property type="entry name" value="Galactose-bd-like_sf"/>
</dbReference>